<feature type="region of interest" description="Disordered" evidence="1">
    <location>
        <begin position="927"/>
        <end position="954"/>
    </location>
</feature>
<reference evidence="3" key="1">
    <citation type="submission" date="2020-11" db="EMBL/GenBank/DDBJ databases">
        <title>Azospira inquinata sp. nov.</title>
        <authorList>
            <person name="Moe W.M."/>
            <person name="Mikes M.C."/>
        </authorList>
    </citation>
    <scope>NUCLEOTIDE SEQUENCE</scope>
    <source>
        <strain evidence="3">Azo-3</strain>
    </source>
</reference>
<dbReference type="KEGG" id="aiq:Azoinq_14495"/>
<feature type="domain" description="YDG" evidence="2">
    <location>
        <begin position="19"/>
        <end position="92"/>
    </location>
</feature>
<evidence type="ECO:0000256" key="1">
    <source>
        <dbReference type="SAM" id="MobiDB-lite"/>
    </source>
</evidence>
<feature type="compositionally biased region" description="Low complexity" evidence="1">
    <location>
        <begin position="927"/>
        <end position="945"/>
    </location>
</feature>
<accession>A0A975XW68</accession>
<dbReference type="InterPro" id="IPR041248">
    <property type="entry name" value="YDG"/>
</dbReference>
<feature type="domain" description="YDG" evidence="2">
    <location>
        <begin position="630"/>
        <end position="701"/>
    </location>
</feature>
<evidence type="ECO:0000259" key="2">
    <source>
        <dbReference type="Pfam" id="PF18657"/>
    </source>
</evidence>
<gene>
    <name evidence="3" type="ORF">Azoinq_14495</name>
</gene>
<dbReference type="Pfam" id="PF18657">
    <property type="entry name" value="YDG"/>
    <property type="match status" value="10"/>
</dbReference>
<feature type="domain" description="YDG" evidence="2">
    <location>
        <begin position="189"/>
        <end position="269"/>
    </location>
</feature>
<evidence type="ECO:0000313" key="3">
    <source>
        <dbReference type="EMBL" id="QWT50582.1"/>
    </source>
</evidence>
<feature type="domain" description="YDG" evidence="2">
    <location>
        <begin position="276"/>
        <end position="356"/>
    </location>
</feature>
<name>A0A975XW68_9RHOO</name>
<dbReference type="Proteomes" id="UP000683428">
    <property type="component" value="Chromosome"/>
</dbReference>
<evidence type="ECO:0000313" key="4">
    <source>
        <dbReference type="Proteomes" id="UP000683428"/>
    </source>
</evidence>
<dbReference type="EMBL" id="CP064782">
    <property type="protein sequence ID" value="QWT50582.1"/>
    <property type="molecule type" value="Genomic_DNA"/>
</dbReference>
<feature type="domain" description="YDG" evidence="2">
    <location>
        <begin position="363"/>
        <end position="441"/>
    </location>
</feature>
<feature type="domain" description="YDG" evidence="2">
    <location>
        <begin position="451"/>
        <end position="529"/>
    </location>
</feature>
<feature type="domain" description="YDG" evidence="2">
    <location>
        <begin position="801"/>
        <end position="880"/>
    </location>
</feature>
<keyword evidence="4" id="KW-1185">Reference proteome</keyword>
<sequence>MVQPTGLIANISKANLTLSGSKTYDGTTAVGGGTLIATGVNGETFTVSGSGDSSNLSSKNVQTGTTLSSITGLALGTSSNGGLASNYNLLGTTGSVYSVSAKAVSLSGITASNKVYDTSVSASLNTASATLAGRVGADDLSFTGVGVGAFADKNVGTGKTVTVSGYSLSGSDAGNYTLAQPTGLTANITKANLDVSGVSAIDKTYDTTTAATLTGTAAISALGSDTVTLAGTGAGTFADKNVGTGKAVTVSGYTISGADAGNYNLVQPTGLTANITKANLGVSGVSASNKTYDATVTATLTGTAAVSALGSDAVTLSGTGTGTFADKNVGTGKAVTISGYTISGADAGNYNLVQPTGLTANITKADLTVSGLSASSKVYDTTTAATLTGTAAISALGSDAVTLSGTGAGAFADKNVGTGKTVTVSGYTISGADAGNYNLVQSAGLTANITKADMALSGLSASSKIYDATTAATLSGTATVSALGSDTVTLSGTGVGNFADKNVGTGKAVTVSGYTLSGADAGNYNLVAPASLTANITKANLAVSGVTASNKVYDGTAAATLAGSAAVSALGSDTVTLNGTGAGTFADKNAGTGKAVTVSGYTISGADAGNYNLVQPAGLTADITKANLTLSGSKTYDGTTAVGGSTLTAAGVNGETFTVSGSGDSSNLASKNVQTGSTLSSVTGLTLGASGNGGLASNYNTLGATGSTYSVAAKPLTLSGITASDKVYDGSVAATLNTTGVTYTGLIGGDSVSFGGTGVGAFANKNVGTNKVVTVSGYTLSGTDAGNYTLAQPTGLTASITPANLMVSGITASNKSFDGNTSATVSTAQSQLSGKIAGDDVTVAATGSFADPGPGNGKSVNLQSTYGGSDVGNYHITGQTVAYADIFPAQATTPPAPLPPVIQNTVTQVQSAILPPQAATQPQALSLSSTLTIQQSSGESGQGSSTPPTRGASGIATAVAGFGQGGPTLQILNGGVRLPDNAPLITE</sequence>
<organism evidence="3 4">
    <name type="scientific">Azospira inquinata</name>
    <dbReference type="NCBI Taxonomy" id="2785627"/>
    <lineage>
        <taxon>Bacteria</taxon>
        <taxon>Pseudomonadati</taxon>
        <taxon>Pseudomonadota</taxon>
        <taxon>Betaproteobacteria</taxon>
        <taxon>Rhodocyclales</taxon>
        <taxon>Rhodocyclaceae</taxon>
        <taxon>Azospira</taxon>
    </lineage>
</organism>
<feature type="domain" description="YDG" evidence="2">
    <location>
        <begin position="101"/>
        <end position="182"/>
    </location>
</feature>
<feature type="domain" description="YDG" evidence="2">
    <location>
        <begin position="713"/>
        <end position="794"/>
    </location>
</feature>
<feature type="domain" description="YDG" evidence="2">
    <location>
        <begin position="537"/>
        <end position="615"/>
    </location>
</feature>
<dbReference type="AlphaFoldDB" id="A0A975XW68"/>
<protein>
    <recommendedName>
        <fullName evidence="2">YDG domain-containing protein</fullName>
    </recommendedName>
</protein>
<proteinExistence type="predicted"/>